<comment type="caution">
    <text evidence="1">The sequence shown here is derived from an EMBL/GenBank/DDBJ whole genome shotgun (WGS) entry which is preliminary data.</text>
</comment>
<dbReference type="Proteomes" id="UP000054653">
    <property type="component" value="Unassembled WGS sequence"/>
</dbReference>
<gene>
    <name evidence="1" type="ORF">T03_1675</name>
</gene>
<reference evidence="1 2" key="1">
    <citation type="submission" date="2015-01" db="EMBL/GenBank/DDBJ databases">
        <title>Evolution of Trichinella species and genotypes.</title>
        <authorList>
            <person name="Korhonen P.K."/>
            <person name="Edoardo P."/>
            <person name="Giuseppe L.R."/>
            <person name="Gasser R.B."/>
        </authorList>
    </citation>
    <scope>NUCLEOTIDE SEQUENCE [LARGE SCALE GENOMIC DNA]</scope>
    <source>
        <strain evidence="1">ISS120</strain>
    </source>
</reference>
<accession>A0A0V1CCN6</accession>
<protein>
    <submittedName>
        <fullName evidence="1">Uncharacterized protein</fullName>
    </submittedName>
</protein>
<name>A0A0V1CCN6_TRIBR</name>
<keyword evidence="2" id="KW-1185">Reference proteome</keyword>
<dbReference type="EMBL" id="JYDI01000258">
    <property type="protein sequence ID" value="KRY47055.1"/>
    <property type="molecule type" value="Genomic_DNA"/>
</dbReference>
<evidence type="ECO:0000313" key="1">
    <source>
        <dbReference type="EMBL" id="KRY47055.1"/>
    </source>
</evidence>
<organism evidence="1 2">
    <name type="scientific">Trichinella britovi</name>
    <name type="common">Parasitic roundworm</name>
    <dbReference type="NCBI Taxonomy" id="45882"/>
    <lineage>
        <taxon>Eukaryota</taxon>
        <taxon>Metazoa</taxon>
        <taxon>Ecdysozoa</taxon>
        <taxon>Nematoda</taxon>
        <taxon>Enoplea</taxon>
        <taxon>Dorylaimia</taxon>
        <taxon>Trichinellida</taxon>
        <taxon>Trichinellidae</taxon>
        <taxon>Trichinella</taxon>
    </lineage>
</organism>
<dbReference type="AlphaFoldDB" id="A0A0V1CCN6"/>
<sequence>MFSQQSTTLSRSVFPSAECQLQPDSSFQISLSTLCHGGLADQGLKSNVLLGQSRTPLLLSISSSFLLQDLLLFPSYPHHWFTGVLLLHMNPPVLEIMSLMKTLIVDCFRSRGNASVGHVMCHEFIESISACFEDKAHMTEDSSQLCQLIDDSFLVLVKSMSVRDPHSSGLVRHPNRVISAFVAKRRRAGVDWLVSLRGHLCWLPPALLLLPPSSRFPDDIIPNRRLAESIAFIINYEQRPLTIRHRILCKPTITTRSQRATHYRNPPLIFNVNRLPTFTLYNWGSRCVTIAAISISEPKTLELVLFREIMSLMKTLIVDCFGSRGPPALGMSCAMIS</sequence>
<dbReference type="OMA" id="ESISACF"/>
<evidence type="ECO:0000313" key="2">
    <source>
        <dbReference type="Proteomes" id="UP000054653"/>
    </source>
</evidence>
<proteinExistence type="predicted"/>
<dbReference type="OrthoDB" id="5932488at2759"/>